<feature type="transmembrane region" description="Helical" evidence="1">
    <location>
        <begin position="60"/>
        <end position="77"/>
    </location>
</feature>
<dbReference type="RefSeq" id="WP_208926632.1">
    <property type="nucleotide sequence ID" value="NZ_LK996017.1"/>
</dbReference>
<dbReference type="AlphaFoldDB" id="A0A098B7X2"/>
<keyword evidence="1" id="KW-0472">Membrane</keyword>
<sequence>MTFTIWKIITNFIAVPLIWVWFFNQVLEPRYKQKWSLLLQVVLLDVFAIVTYFLFDHTPLRLGISIIGNLLILHVFFRNHLGHKLFTEIICKLCYVGAEILSSIWIPLVFHALLFRLYPQVAMIFKSILFSIR</sequence>
<dbReference type="EMBL" id="LK996017">
    <property type="protein sequence ID" value="CDX04968.1"/>
    <property type="molecule type" value="Genomic_DNA"/>
</dbReference>
<keyword evidence="1" id="KW-1133">Transmembrane helix</keyword>
<feature type="transmembrane region" description="Helical" evidence="1">
    <location>
        <begin position="89"/>
        <end position="108"/>
    </location>
</feature>
<gene>
    <name evidence="2" type="ORF">DPCES_5082</name>
</gene>
<feature type="transmembrane region" description="Helical" evidence="1">
    <location>
        <begin position="35"/>
        <end position="54"/>
    </location>
</feature>
<organism evidence="2">
    <name type="scientific">Desulfitobacterium hafniense</name>
    <name type="common">Desulfitobacterium frappieri</name>
    <dbReference type="NCBI Taxonomy" id="49338"/>
    <lineage>
        <taxon>Bacteria</taxon>
        <taxon>Bacillati</taxon>
        <taxon>Bacillota</taxon>
        <taxon>Clostridia</taxon>
        <taxon>Eubacteriales</taxon>
        <taxon>Desulfitobacteriaceae</taxon>
        <taxon>Desulfitobacterium</taxon>
    </lineage>
</organism>
<name>A0A098B7X2_DESHA</name>
<feature type="transmembrane region" description="Helical" evidence="1">
    <location>
        <begin position="6"/>
        <end position="23"/>
    </location>
</feature>
<keyword evidence="1" id="KW-0812">Transmembrane</keyword>
<reference evidence="2" key="1">
    <citation type="submission" date="2014-07" db="EMBL/GenBank/DDBJ databases">
        <authorList>
            <person name="Hornung V.Bastian."/>
        </authorList>
    </citation>
    <scope>NUCLEOTIDE SEQUENCE</scope>
    <source>
        <strain evidence="2">PCE-S</strain>
    </source>
</reference>
<proteinExistence type="predicted"/>
<dbReference type="PATRIC" id="fig|49338.4.peg.5469"/>
<protein>
    <submittedName>
        <fullName evidence="2">Uncharacterized protein</fullName>
    </submittedName>
</protein>
<evidence type="ECO:0000313" key="2">
    <source>
        <dbReference type="EMBL" id="CDX04968.1"/>
    </source>
</evidence>
<evidence type="ECO:0000256" key="1">
    <source>
        <dbReference type="SAM" id="Phobius"/>
    </source>
</evidence>
<accession>A0A098B7X2</accession>